<name>A0ACB9N6J5_9MYRT</name>
<evidence type="ECO:0000313" key="1">
    <source>
        <dbReference type="EMBL" id="KAI4331631.1"/>
    </source>
</evidence>
<organism evidence="1 2">
    <name type="scientific">Melastoma candidum</name>
    <dbReference type="NCBI Taxonomy" id="119954"/>
    <lineage>
        <taxon>Eukaryota</taxon>
        <taxon>Viridiplantae</taxon>
        <taxon>Streptophyta</taxon>
        <taxon>Embryophyta</taxon>
        <taxon>Tracheophyta</taxon>
        <taxon>Spermatophyta</taxon>
        <taxon>Magnoliopsida</taxon>
        <taxon>eudicotyledons</taxon>
        <taxon>Gunneridae</taxon>
        <taxon>Pentapetalae</taxon>
        <taxon>rosids</taxon>
        <taxon>malvids</taxon>
        <taxon>Myrtales</taxon>
        <taxon>Melastomataceae</taxon>
        <taxon>Melastomatoideae</taxon>
        <taxon>Melastomateae</taxon>
        <taxon>Melastoma</taxon>
    </lineage>
</organism>
<comment type="caution">
    <text evidence="1">The sequence shown here is derived from an EMBL/GenBank/DDBJ whole genome shotgun (WGS) entry which is preliminary data.</text>
</comment>
<reference evidence="2" key="1">
    <citation type="journal article" date="2023" name="Front. Plant Sci.">
        <title>Chromosomal-level genome assembly of Melastoma candidum provides insights into trichome evolution.</title>
        <authorList>
            <person name="Zhong Y."/>
            <person name="Wu W."/>
            <person name="Sun C."/>
            <person name="Zou P."/>
            <person name="Liu Y."/>
            <person name="Dai S."/>
            <person name="Zhou R."/>
        </authorList>
    </citation>
    <scope>NUCLEOTIDE SEQUENCE [LARGE SCALE GENOMIC DNA]</scope>
</reference>
<gene>
    <name evidence="1" type="ORF">MLD38_029803</name>
</gene>
<sequence length="460" mass="51228">MNSWAKAIKKASDSVAAPNSVLSIFSEMRRESVPTDSFSILFVVKSCTRLRDPGLVRHLHCHAFKVGLGGHVYVASSLLHAYVVASFVDACRLFDEIPERSTVTWNTMIAGYTRAGDVAKSRELFDGMPMRDVASWSAMIAGYVNNNDGVRGLLLFREMMLSAAEEEQLVPDQATVCSALTGCARMGKIGLLLGRAIHGYVVRSVWQLNVEIGTVLVDMYAKCGSLQVAHRVFEAMEDRNVMTWTALICGSSQHGFGKEVLRLFEVMLDFGVKPNELTFTGVLSACMNSGLVEEGKMYFRMIQESGLSLKVHHYGCMVELYGRMGLLEEALEMIEGMKVEPNAVVWGSYLSACRQNKRFDMAERVIDRVMGLIKPENDGGVYSLICDIYFLSEKWADAERVRRLMLDRKVRKIRGSSSVEGGRRSLLGRGASNRDSCSLRLFPGESNYKLPSLREIIFNS</sequence>
<proteinExistence type="predicted"/>
<keyword evidence="2" id="KW-1185">Reference proteome</keyword>
<accession>A0ACB9N6J5</accession>
<protein>
    <submittedName>
        <fullName evidence="1">Uncharacterized protein</fullName>
    </submittedName>
</protein>
<dbReference type="Proteomes" id="UP001057402">
    <property type="component" value="Chromosome 8"/>
</dbReference>
<evidence type="ECO:0000313" key="2">
    <source>
        <dbReference type="Proteomes" id="UP001057402"/>
    </source>
</evidence>
<dbReference type="EMBL" id="CM042887">
    <property type="protein sequence ID" value="KAI4331631.1"/>
    <property type="molecule type" value="Genomic_DNA"/>
</dbReference>